<evidence type="ECO:0000313" key="1">
    <source>
        <dbReference type="EMBL" id="AFZ10401.1"/>
    </source>
</evidence>
<evidence type="ECO:0000313" key="2">
    <source>
        <dbReference type="Proteomes" id="UP000010478"/>
    </source>
</evidence>
<proteinExistence type="predicted"/>
<name>K9VR20_9CYAN</name>
<sequence length="34" mass="4139">MGEAKNYWKSYGLSDREVENLPTLYQHYMNKNEE</sequence>
<dbReference type="Proteomes" id="UP000010478">
    <property type="component" value="Chromosome"/>
</dbReference>
<dbReference type="AlphaFoldDB" id="K9VR20"/>
<keyword evidence="2" id="KW-1185">Reference proteome</keyword>
<reference evidence="1 2" key="1">
    <citation type="submission" date="2012-05" db="EMBL/GenBank/DDBJ databases">
        <title>Finished chromosome of genome of Oscillatoria sp. PCC 7112.</title>
        <authorList>
            <consortium name="US DOE Joint Genome Institute"/>
            <person name="Gugger M."/>
            <person name="Coursin T."/>
            <person name="Rippka R."/>
            <person name="Tandeau De Marsac N."/>
            <person name="Huntemann M."/>
            <person name="Wei C.-L."/>
            <person name="Han J."/>
            <person name="Detter J.C."/>
            <person name="Han C."/>
            <person name="Tapia R."/>
            <person name="Davenport K."/>
            <person name="Daligault H."/>
            <person name="Erkkila T."/>
            <person name="Gu W."/>
            <person name="Munk A.C.C."/>
            <person name="Teshima H."/>
            <person name="Xu Y."/>
            <person name="Chain P."/>
            <person name="Chen A."/>
            <person name="Krypides N."/>
            <person name="Mavromatis K."/>
            <person name="Markowitz V."/>
            <person name="Szeto E."/>
            <person name="Ivanova N."/>
            <person name="Mikhailova N."/>
            <person name="Ovchinnikova G."/>
            <person name="Pagani I."/>
            <person name="Pati A."/>
            <person name="Goodwin L."/>
            <person name="Peters L."/>
            <person name="Pitluck S."/>
            <person name="Woyke T."/>
            <person name="Kerfeld C."/>
        </authorList>
    </citation>
    <scope>NUCLEOTIDE SEQUENCE [LARGE SCALE GENOMIC DNA]</scope>
    <source>
        <strain evidence="1 2">PCC 7112</strain>
    </source>
</reference>
<accession>K9VR20</accession>
<organism evidence="1 2">
    <name type="scientific">Phormidium nigroviride PCC 7112</name>
    <dbReference type="NCBI Taxonomy" id="179408"/>
    <lineage>
        <taxon>Bacteria</taxon>
        <taxon>Bacillati</taxon>
        <taxon>Cyanobacteriota</taxon>
        <taxon>Cyanophyceae</taxon>
        <taxon>Oscillatoriophycideae</taxon>
        <taxon>Oscillatoriales</taxon>
        <taxon>Oscillatoriaceae</taxon>
        <taxon>Phormidium</taxon>
    </lineage>
</organism>
<dbReference type="EMBL" id="CP003614">
    <property type="protein sequence ID" value="AFZ10401.1"/>
    <property type="molecule type" value="Genomic_DNA"/>
</dbReference>
<protein>
    <submittedName>
        <fullName evidence="1">Uncharacterized protein</fullName>
    </submittedName>
</protein>
<dbReference type="KEGG" id="oni:Osc7112_6222"/>
<dbReference type="HOGENOM" id="CLU_3374933_0_0_3"/>
<gene>
    <name evidence="1" type="ORF">Osc7112_6222</name>
</gene>